<gene>
    <name evidence="2" type="ORF">CDAR_470161</name>
</gene>
<protein>
    <recommendedName>
        <fullName evidence="4">CCHC-type domain-containing protein</fullName>
    </recommendedName>
</protein>
<evidence type="ECO:0008006" key="4">
    <source>
        <dbReference type="Google" id="ProtNLM"/>
    </source>
</evidence>
<dbReference type="AlphaFoldDB" id="A0AAV4TTI7"/>
<reference evidence="2 3" key="1">
    <citation type="submission" date="2021-06" db="EMBL/GenBank/DDBJ databases">
        <title>Caerostris darwini draft genome.</title>
        <authorList>
            <person name="Kono N."/>
            <person name="Arakawa K."/>
        </authorList>
    </citation>
    <scope>NUCLEOTIDE SEQUENCE [LARGE SCALE GENOMIC DNA]</scope>
</reference>
<feature type="compositionally biased region" description="Low complexity" evidence="1">
    <location>
        <begin position="69"/>
        <end position="78"/>
    </location>
</feature>
<proteinExistence type="predicted"/>
<name>A0AAV4TTI7_9ARAC</name>
<evidence type="ECO:0000313" key="2">
    <source>
        <dbReference type="EMBL" id="GIY48272.1"/>
    </source>
</evidence>
<accession>A0AAV4TTI7</accession>
<feature type="region of interest" description="Disordered" evidence="1">
    <location>
        <begin position="65"/>
        <end position="84"/>
    </location>
</feature>
<sequence>MAMWLKACQKENDICTNCGSYEHIWRNCKNTSKCLNCAAFNEKFKTNHPTNHAWTDKKCHIQERERETNTTQNEGTNNFKTHIKGTHINLGHSRAANI</sequence>
<evidence type="ECO:0000313" key="3">
    <source>
        <dbReference type="Proteomes" id="UP001054837"/>
    </source>
</evidence>
<dbReference type="EMBL" id="BPLQ01010090">
    <property type="protein sequence ID" value="GIY48272.1"/>
    <property type="molecule type" value="Genomic_DNA"/>
</dbReference>
<comment type="caution">
    <text evidence="2">The sequence shown here is derived from an EMBL/GenBank/DDBJ whole genome shotgun (WGS) entry which is preliminary data.</text>
</comment>
<organism evidence="2 3">
    <name type="scientific">Caerostris darwini</name>
    <dbReference type="NCBI Taxonomy" id="1538125"/>
    <lineage>
        <taxon>Eukaryota</taxon>
        <taxon>Metazoa</taxon>
        <taxon>Ecdysozoa</taxon>
        <taxon>Arthropoda</taxon>
        <taxon>Chelicerata</taxon>
        <taxon>Arachnida</taxon>
        <taxon>Araneae</taxon>
        <taxon>Araneomorphae</taxon>
        <taxon>Entelegynae</taxon>
        <taxon>Araneoidea</taxon>
        <taxon>Araneidae</taxon>
        <taxon>Caerostris</taxon>
    </lineage>
</organism>
<dbReference type="Proteomes" id="UP001054837">
    <property type="component" value="Unassembled WGS sequence"/>
</dbReference>
<evidence type="ECO:0000256" key="1">
    <source>
        <dbReference type="SAM" id="MobiDB-lite"/>
    </source>
</evidence>
<keyword evidence="3" id="KW-1185">Reference proteome</keyword>